<reference evidence="1 2" key="1">
    <citation type="submission" date="2013-12" db="EMBL/GenBank/DDBJ databases">
        <authorList>
            <person name="Stott M."/>
        </authorList>
    </citation>
    <scope>NUCLEOTIDE SEQUENCE [LARGE SCALE GENOMIC DNA]</scope>
    <source>
        <strain evidence="1 2">K22</strain>
    </source>
</reference>
<protein>
    <submittedName>
        <fullName evidence="1">Uncharacterized protein</fullName>
    </submittedName>
</protein>
<dbReference type="AlphaFoldDB" id="A0A0B6WXK3"/>
<organism evidence="1 2">
    <name type="scientific">Pyrinomonas methylaliphatogenes</name>
    <dbReference type="NCBI Taxonomy" id="454194"/>
    <lineage>
        <taxon>Bacteria</taxon>
        <taxon>Pseudomonadati</taxon>
        <taxon>Acidobacteriota</taxon>
        <taxon>Blastocatellia</taxon>
        <taxon>Blastocatellales</taxon>
        <taxon>Pyrinomonadaceae</taxon>
        <taxon>Pyrinomonas</taxon>
    </lineage>
</organism>
<gene>
    <name evidence="1" type="ORF">PYK22_02002</name>
</gene>
<name>A0A0B6WXK3_9BACT</name>
<dbReference type="EMBL" id="CBXV010000007">
    <property type="protein sequence ID" value="CDM65993.1"/>
    <property type="molecule type" value="Genomic_DNA"/>
</dbReference>
<proteinExistence type="predicted"/>
<keyword evidence="2" id="KW-1185">Reference proteome</keyword>
<evidence type="ECO:0000313" key="1">
    <source>
        <dbReference type="EMBL" id="CDM65993.1"/>
    </source>
</evidence>
<dbReference type="Proteomes" id="UP000031518">
    <property type="component" value="Unassembled WGS sequence"/>
</dbReference>
<accession>A0A0B6WXK3</accession>
<evidence type="ECO:0000313" key="2">
    <source>
        <dbReference type="Proteomes" id="UP000031518"/>
    </source>
</evidence>
<sequence>MISTPKRGERRKATDRIADDFRLSLNYFGETVRRPLIMRGVMR</sequence>
<reference evidence="1 2" key="2">
    <citation type="submission" date="2015-01" db="EMBL/GenBank/DDBJ databases">
        <title>Complete genome sequence of Pyrinomonas methylaliphatogenes type strain K22T.</title>
        <authorList>
            <person name="Lee K.C.Y."/>
            <person name="Power J.F."/>
            <person name="Dunfield P.F."/>
            <person name="Morgan X.C."/>
            <person name="Huttenhower C."/>
            <person name="Stott M.B."/>
        </authorList>
    </citation>
    <scope>NUCLEOTIDE SEQUENCE [LARGE SCALE GENOMIC DNA]</scope>
    <source>
        <strain evidence="1 2">K22</strain>
    </source>
</reference>